<organism evidence="3 4">
    <name type="scientific">Massilia forsythiae</name>
    <dbReference type="NCBI Taxonomy" id="2728020"/>
    <lineage>
        <taxon>Bacteria</taxon>
        <taxon>Pseudomonadati</taxon>
        <taxon>Pseudomonadota</taxon>
        <taxon>Betaproteobacteria</taxon>
        <taxon>Burkholderiales</taxon>
        <taxon>Oxalobacteraceae</taxon>
        <taxon>Telluria group</taxon>
        <taxon>Massilia</taxon>
    </lineage>
</organism>
<evidence type="ECO:0000313" key="4">
    <source>
        <dbReference type="Proteomes" id="UP000502415"/>
    </source>
</evidence>
<gene>
    <name evidence="3" type="ORF">HH212_14920</name>
</gene>
<dbReference type="SMART" id="SM00912">
    <property type="entry name" value="Haemagg_act"/>
    <property type="match status" value="1"/>
</dbReference>
<evidence type="ECO:0000259" key="2">
    <source>
        <dbReference type="SMART" id="SM00912"/>
    </source>
</evidence>
<sequence>MTTTNSKPGKPGPASARAAPRLRRGALLLALGLGAVQHGAQGAPTLPQVAAGKATFSREGNVFSITNTPGAIINWQSFDIGAGEITRFIQQNGDSAVLNRVLGQDPSKILGALQSNGKVFLINPNGILFGQGARVDVNGLVASTLNLSDADFLAGRKNFQAGAAAGSVRNDGAIVTPNGGKVFLVAPDVTNNGIVSAPGGEVVLAAGHSVQLVDSSDTNLQVVVSAPADQALNLGRIVAAGGRIGIYGALVNQRGVVNADSAVVGENGKVVLKASRAATLDAGSVTSAVGAGQGGDVRILGDAVALAGDARVDASGRQGGGTVLVGGAYQGGSDAAGNAVQRASRTTMDAGASIRADALDSGNGGTVVLWSDGSTAAHGAISARAGGAGAQAGAGGLVETSGDALDVSGLRVDAGAAGGRNGSWLLDPYDIEVVAGGSAGTGDVRSAAAGLGTGITRIAPATLAAAGAAGTDVVLQARHDLTVSDALDAAGSVHAQAGNDIRVNAQVSSSGGDLDFRAGNAFVLGATGALKSSNNIDIRANQVSLGGSIGAASGNAQLPLLSLTSTDTSRAIRVGSAADAGALWLDAARLGALSGGLYGIALGDDAHGGALTIDAALTASTSLFLNNRGAISVLAPVDLGAGADSRLLAVAYGADPIRIGAPVKAATSVQLQADRLAIEDAVSVSKGSVTLQPFNAGTHITVGGNGNAAGFALGQAALNNIRAGELTIGGLEGASGGLEVAGGLALSGATAPARLTLDAGAGELAIRSPLVVNGANTSAGGGATQGTLVLNSTRSIVERDTGLINAGAVAVRAGAGDVVLGGLNAIAVFAGSAGTLQLVNDSAMRIGSVDGLAGVNASKGVLLTDNRGAITLDAGVSAGTEATLAAAGIAGNGMLRAPSLTLRSSAGIGSAAAPLRTATATLSAYNQAVGTAPIAIANQGALVLRGAVQDQPAAGVNGGAIAIDSAGGITVPAYAAGSGGAQAVGDVRSGGGDIGLAAHGPLTIRGRVSSASGNVRLLADNGGLLTVAAGAGVSAPGGKVTVSAGATDIAPGTIVEAAPPVPTPTPDPVPVPTPTPTPTPTPDPVPTPTPTPTPDPVPTPTPEPTPTPTPTPVPTPTPAPTTPEPTTPTTPEPTTPTTPTTPVSTLPSAAFCSTNPGDATCAIFSGNGGGQNAQGVPLAQAVQGSVHLLNVGAAAVAPGAPGRAAGSEDDSRQGGADKRAASAPAQQNGAGNDKAAPKNYCN</sequence>
<dbReference type="RefSeq" id="WP_170203194.1">
    <property type="nucleotide sequence ID" value="NZ_CP051685.1"/>
</dbReference>
<dbReference type="Proteomes" id="UP000502415">
    <property type="component" value="Chromosome"/>
</dbReference>
<dbReference type="InterPro" id="IPR050909">
    <property type="entry name" value="Bact_Autotransporter_VF"/>
</dbReference>
<proteinExistence type="predicted"/>
<reference evidence="3 4" key="1">
    <citation type="submission" date="2020-04" db="EMBL/GenBank/DDBJ databases">
        <title>Genome sequencing of novel species.</title>
        <authorList>
            <person name="Heo J."/>
            <person name="Kim S.-J."/>
            <person name="Kim J.-S."/>
            <person name="Hong S.-B."/>
            <person name="Kwon S.-W."/>
        </authorList>
    </citation>
    <scope>NUCLEOTIDE SEQUENCE [LARGE SCALE GENOMIC DNA]</scope>
    <source>
        <strain evidence="3 4">GN2-R2</strain>
    </source>
</reference>
<evidence type="ECO:0000256" key="1">
    <source>
        <dbReference type="SAM" id="MobiDB-lite"/>
    </source>
</evidence>
<feature type="compositionally biased region" description="Pro residues" evidence="1">
    <location>
        <begin position="1059"/>
        <end position="1136"/>
    </location>
</feature>
<keyword evidence="4" id="KW-1185">Reference proteome</keyword>
<protein>
    <submittedName>
        <fullName evidence="3">Filamentous hemagglutinin N-terminal domain-containing protein</fullName>
    </submittedName>
</protein>
<feature type="domain" description="Filamentous haemagglutinin FhaB/tRNA nuclease CdiA-like TPS" evidence="2">
    <location>
        <begin position="40"/>
        <end position="151"/>
    </location>
</feature>
<dbReference type="PANTHER" id="PTHR12338:SF5">
    <property type="entry name" value="ANTIGEN 43-RELATED"/>
    <property type="match status" value="1"/>
</dbReference>
<dbReference type="InterPro" id="IPR008638">
    <property type="entry name" value="FhaB/CdiA-like_TPS"/>
</dbReference>
<dbReference type="KEGG" id="mfy:HH212_14920"/>
<dbReference type="InterPro" id="IPR012334">
    <property type="entry name" value="Pectin_lyas_fold"/>
</dbReference>
<accession>A0A7Z2ZT39</accession>
<evidence type="ECO:0000313" key="3">
    <source>
        <dbReference type="EMBL" id="QJE01166.1"/>
    </source>
</evidence>
<dbReference type="AlphaFoldDB" id="A0A7Z2ZT39"/>
<feature type="compositionally biased region" description="Basic and acidic residues" evidence="1">
    <location>
        <begin position="1209"/>
        <end position="1220"/>
    </location>
</feature>
<feature type="region of interest" description="Disordered" evidence="1">
    <location>
        <begin position="1197"/>
        <end position="1242"/>
    </location>
</feature>
<dbReference type="InterPro" id="IPR011050">
    <property type="entry name" value="Pectin_lyase_fold/virulence"/>
</dbReference>
<dbReference type="SUPFAM" id="SSF51126">
    <property type="entry name" value="Pectin lyase-like"/>
    <property type="match status" value="1"/>
</dbReference>
<dbReference type="NCBIfam" id="TIGR01901">
    <property type="entry name" value="adhes_NPXG"/>
    <property type="match status" value="1"/>
</dbReference>
<dbReference type="Gene3D" id="2.160.20.10">
    <property type="entry name" value="Single-stranded right-handed beta-helix, Pectin lyase-like"/>
    <property type="match status" value="1"/>
</dbReference>
<dbReference type="Pfam" id="PF05860">
    <property type="entry name" value="TPS"/>
    <property type="match status" value="1"/>
</dbReference>
<dbReference type="EMBL" id="CP051685">
    <property type="protein sequence ID" value="QJE01166.1"/>
    <property type="molecule type" value="Genomic_DNA"/>
</dbReference>
<name>A0A7Z2ZT39_9BURK</name>
<feature type="region of interest" description="Disordered" evidence="1">
    <location>
        <begin position="1054"/>
        <end position="1147"/>
    </location>
</feature>
<dbReference type="PANTHER" id="PTHR12338">
    <property type="entry name" value="AUTOTRANSPORTER"/>
    <property type="match status" value="1"/>
</dbReference>